<organism evidence="2 3">
    <name type="scientific">Prochlorococcus marinus str. MIT 9302</name>
    <dbReference type="NCBI Taxonomy" id="74545"/>
    <lineage>
        <taxon>Bacteria</taxon>
        <taxon>Bacillati</taxon>
        <taxon>Cyanobacteriota</taxon>
        <taxon>Cyanophyceae</taxon>
        <taxon>Synechococcales</taxon>
        <taxon>Prochlorococcaceae</taxon>
        <taxon>Prochlorococcus</taxon>
    </lineage>
</organism>
<evidence type="ECO:0000313" key="3">
    <source>
        <dbReference type="Proteomes" id="UP000030445"/>
    </source>
</evidence>
<comment type="caution">
    <text evidence="2">The sequence shown here is derived from an EMBL/GenBank/DDBJ whole genome shotgun (WGS) entry which is preliminary data.</text>
</comment>
<protein>
    <submittedName>
        <fullName evidence="2">Uncharacterized protein</fullName>
    </submittedName>
</protein>
<name>A0A0A2A4Y8_PROMR</name>
<dbReference type="STRING" id="74545.EU96_1597"/>
<dbReference type="Proteomes" id="UP000030445">
    <property type="component" value="Unassembled WGS sequence"/>
</dbReference>
<dbReference type="AlphaFoldDB" id="A0A0A2A4Y8"/>
<proteinExistence type="predicted"/>
<sequence length="55" mass="6385">MKEKADNNSRSLKWEQNGELAHKDLFELIERLKNVESEHTSSELSRLGTKSNIKD</sequence>
<reference evidence="3" key="1">
    <citation type="journal article" date="2014" name="Sci. Data">
        <title>Genomes of diverse isolates of the marine cyanobacterium Prochlorococcus.</title>
        <authorList>
            <person name="Biller S."/>
            <person name="Berube P."/>
            <person name="Thompson J."/>
            <person name="Kelly L."/>
            <person name="Roggensack S."/>
            <person name="Awad L."/>
            <person name="Roache-Johnson K."/>
            <person name="Ding H."/>
            <person name="Giovannoni S.J."/>
            <person name="Moore L.R."/>
            <person name="Chisholm S.W."/>
        </authorList>
    </citation>
    <scope>NUCLEOTIDE SEQUENCE [LARGE SCALE GENOMIC DNA]</scope>
    <source>
        <strain evidence="3">MIT 9302</strain>
    </source>
</reference>
<feature type="region of interest" description="Disordered" evidence="1">
    <location>
        <begin position="35"/>
        <end position="55"/>
    </location>
</feature>
<feature type="compositionally biased region" description="Polar residues" evidence="1">
    <location>
        <begin position="42"/>
        <end position="55"/>
    </location>
</feature>
<accession>A0A0A2A4Y8</accession>
<dbReference type="EMBL" id="JNAM01000011">
    <property type="protein sequence ID" value="KGF96957.1"/>
    <property type="molecule type" value="Genomic_DNA"/>
</dbReference>
<evidence type="ECO:0000256" key="1">
    <source>
        <dbReference type="SAM" id="MobiDB-lite"/>
    </source>
</evidence>
<gene>
    <name evidence="2" type="ORF">EU96_1597</name>
</gene>
<dbReference type="RefSeq" id="WP_193741353.1">
    <property type="nucleotide sequence ID" value="NZ_CP138951.1"/>
</dbReference>
<evidence type="ECO:0000313" key="2">
    <source>
        <dbReference type="EMBL" id="KGF96957.1"/>
    </source>
</evidence>